<organism evidence="4 5">
    <name type="scientific">Deefgea piscis</name>
    <dbReference type="NCBI Taxonomy" id="2739061"/>
    <lineage>
        <taxon>Bacteria</taxon>
        <taxon>Pseudomonadati</taxon>
        <taxon>Pseudomonadota</taxon>
        <taxon>Betaproteobacteria</taxon>
        <taxon>Neisseriales</taxon>
        <taxon>Chitinibacteraceae</taxon>
        <taxon>Deefgea</taxon>
    </lineage>
</organism>
<dbReference type="Gene3D" id="1.10.287.470">
    <property type="entry name" value="Helix hairpin bin"/>
    <property type="match status" value="1"/>
</dbReference>
<dbReference type="Gene3D" id="2.40.50.100">
    <property type="match status" value="1"/>
</dbReference>
<feature type="domain" description="CusB-like beta-barrel" evidence="3">
    <location>
        <begin position="205"/>
        <end position="273"/>
    </location>
</feature>
<evidence type="ECO:0000256" key="2">
    <source>
        <dbReference type="SAM" id="Coils"/>
    </source>
</evidence>
<evidence type="ECO:0000256" key="1">
    <source>
        <dbReference type="ARBA" id="ARBA00009477"/>
    </source>
</evidence>
<keyword evidence="5" id="KW-1185">Reference proteome</keyword>
<dbReference type="KEGG" id="dee:HQN60_07670"/>
<dbReference type="PANTHER" id="PTHR30469">
    <property type="entry name" value="MULTIDRUG RESISTANCE PROTEIN MDTA"/>
    <property type="match status" value="1"/>
</dbReference>
<gene>
    <name evidence="4" type="ORF">HQN60_07670</name>
</gene>
<evidence type="ECO:0000313" key="4">
    <source>
        <dbReference type="EMBL" id="QKJ66592.1"/>
    </source>
</evidence>
<dbReference type="GO" id="GO:0015562">
    <property type="term" value="F:efflux transmembrane transporter activity"/>
    <property type="evidence" value="ECO:0007669"/>
    <property type="project" value="TreeGrafter"/>
</dbReference>
<dbReference type="Proteomes" id="UP000504844">
    <property type="component" value="Chromosome"/>
</dbReference>
<comment type="similarity">
    <text evidence="1">Belongs to the membrane fusion protein (MFP) (TC 8.A.1) family.</text>
</comment>
<protein>
    <submittedName>
        <fullName evidence="4">Efflux RND transporter periplasmic adaptor subunit</fullName>
    </submittedName>
</protein>
<dbReference type="NCBIfam" id="TIGR01730">
    <property type="entry name" value="RND_mfp"/>
    <property type="match status" value="1"/>
</dbReference>
<dbReference type="RefSeq" id="WP_173533096.1">
    <property type="nucleotide sequence ID" value="NZ_CP054143.1"/>
</dbReference>
<dbReference type="AlphaFoldDB" id="A0A6M8SMY3"/>
<dbReference type="Pfam" id="PF25954">
    <property type="entry name" value="Beta-barrel_RND_2"/>
    <property type="match status" value="1"/>
</dbReference>
<dbReference type="InterPro" id="IPR058792">
    <property type="entry name" value="Beta-barrel_RND_2"/>
</dbReference>
<dbReference type="Gene3D" id="2.40.30.170">
    <property type="match status" value="1"/>
</dbReference>
<dbReference type="Gene3D" id="2.40.420.20">
    <property type="match status" value="1"/>
</dbReference>
<dbReference type="PANTHER" id="PTHR30469:SF15">
    <property type="entry name" value="HLYD FAMILY OF SECRETION PROTEINS"/>
    <property type="match status" value="1"/>
</dbReference>
<dbReference type="GO" id="GO:1990281">
    <property type="term" value="C:efflux pump complex"/>
    <property type="evidence" value="ECO:0007669"/>
    <property type="project" value="TreeGrafter"/>
</dbReference>
<evidence type="ECO:0000259" key="3">
    <source>
        <dbReference type="Pfam" id="PF25954"/>
    </source>
</evidence>
<dbReference type="PROSITE" id="PS51257">
    <property type="entry name" value="PROKAR_LIPOPROTEIN"/>
    <property type="match status" value="1"/>
</dbReference>
<dbReference type="InterPro" id="IPR006143">
    <property type="entry name" value="RND_pump_MFP"/>
</dbReference>
<sequence length="361" mass="38355">MLNKWSVTLLAAMLVLAGCKSEQKPVEEIRPVRTMVVGGALPAAAEVYSGEVKAQHEVPLGFRIPGKIISRAVSVGDTVKKGQVLAQLDAGDVALNATAARAALSSAQAQLAQAKLDYQRSQDLHAQNFVSQAEVDKRQTALISAQKLTEQAKAQVDLANNQASYTQLTADGDGVITQTLAEPGAVVAAGQSVLMLAKAGQYEAVIDVPENRVQAWQPGQKVAVQLWADANRELVGTVSEVAPAADSKTRTFRVKVALPEKNAAALGMTIQVSQVFASKEIPNEISVPMSAVFGKEQMMRVWLVDDKNTVHSQAITVLGHQGQQVRIQGIPAKSIVVTAGVHLLREGQKIKVLPSTQGAQQ</sequence>
<keyword evidence="2" id="KW-0175">Coiled coil</keyword>
<feature type="coiled-coil region" evidence="2">
    <location>
        <begin position="97"/>
        <end position="124"/>
    </location>
</feature>
<accession>A0A6M8SMY3</accession>
<dbReference type="EMBL" id="CP054143">
    <property type="protein sequence ID" value="QKJ66592.1"/>
    <property type="molecule type" value="Genomic_DNA"/>
</dbReference>
<name>A0A6M8SMY3_9NEIS</name>
<evidence type="ECO:0000313" key="5">
    <source>
        <dbReference type="Proteomes" id="UP000504844"/>
    </source>
</evidence>
<dbReference type="SUPFAM" id="SSF111369">
    <property type="entry name" value="HlyD-like secretion proteins"/>
    <property type="match status" value="1"/>
</dbReference>
<proteinExistence type="inferred from homology"/>
<reference evidence="4 5" key="1">
    <citation type="submission" date="2020-05" db="EMBL/GenBank/DDBJ databases">
        <title>Complete genome sequence of Deefgea sp. D17.</title>
        <authorList>
            <person name="Bae J.-W."/>
            <person name="Han J.E."/>
        </authorList>
    </citation>
    <scope>NUCLEOTIDE SEQUENCE [LARGE SCALE GENOMIC DNA]</scope>
    <source>
        <strain evidence="4 5">D17</strain>
    </source>
</reference>